<gene>
    <name evidence="3" type="ORF">GFH48_05675</name>
</gene>
<feature type="transmembrane region" description="Helical" evidence="2">
    <location>
        <begin position="244"/>
        <end position="262"/>
    </location>
</feature>
<name>A0A5Q0L750_9ACTN</name>
<keyword evidence="2" id="KW-1133">Transmembrane helix</keyword>
<feature type="transmembrane region" description="Helical" evidence="2">
    <location>
        <begin position="352"/>
        <end position="372"/>
    </location>
</feature>
<evidence type="ECO:0000256" key="1">
    <source>
        <dbReference type="SAM" id="MobiDB-lite"/>
    </source>
</evidence>
<dbReference type="Proteomes" id="UP000326179">
    <property type="component" value="Chromosome"/>
</dbReference>
<feature type="region of interest" description="Disordered" evidence="1">
    <location>
        <begin position="755"/>
        <end position="794"/>
    </location>
</feature>
<keyword evidence="2" id="KW-0472">Membrane</keyword>
<dbReference type="AlphaFoldDB" id="A0A5Q0L750"/>
<feature type="transmembrane region" description="Helical" evidence="2">
    <location>
        <begin position="384"/>
        <end position="409"/>
    </location>
</feature>
<protein>
    <recommendedName>
        <fullName evidence="5">Integral membrane protein</fullName>
    </recommendedName>
</protein>
<dbReference type="InterPro" id="IPR029058">
    <property type="entry name" value="AB_hydrolase_fold"/>
</dbReference>
<feature type="transmembrane region" description="Helical" evidence="2">
    <location>
        <begin position="160"/>
        <end position="182"/>
    </location>
</feature>
<evidence type="ECO:0000256" key="2">
    <source>
        <dbReference type="SAM" id="Phobius"/>
    </source>
</evidence>
<evidence type="ECO:0008006" key="5">
    <source>
        <dbReference type="Google" id="ProtNLM"/>
    </source>
</evidence>
<feature type="compositionally biased region" description="Pro residues" evidence="1">
    <location>
        <begin position="762"/>
        <end position="786"/>
    </location>
</feature>
<evidence type="ECO:0000313" key="4">
    <source>
        <dbReference type="Proteomes" id="UP000326179"/>
    </source>
</evidence>
<feature type="transmembrane region" description="Helical" evidence="2">
    <location>
        <begin position="309"/>
        <end position="327"/>
    </location>
</feature>
<feature type="transmembrane region" description="Helical" evidence="2">
    <location>
        <begin position="538"/>
        <end position="561"/>
    </location>
</feature>
<feature type="transmembrane region" description="Helical" evidence="2">
    <location>
        <begin position="616"/>
        <end position="635"/>
    </location>
</feature>
<sequence length="794" mass="87094">MDNGSQGRHTRLIELVVPGIGPVDRTEALEPPSVRRISGDEGAGWYAAVEPDESEPPVERQVYDWNRLTIGGAGRAMWLCLLPFLLINLVTWMQPGLPPRNRLSGALYDFGARLLGLSLTVMLVGVFGQAAMDQVVWQCGAAARSPCGARNPLVEAARDMGTGLGLTLAAVVPLLVGAVMAFSARDAKKEYRPVLKTVEFEAQRRFEDEDRLRAREPGTVRRPLEARGFWEYNWRAEGLAAQHLCTGLLTVAMLLIVPSFQYDMRHGGTTVGLVLFVLILVPAALVVADGPWFRQVAWHKRWPLDHQRTTVAVCLTVTACAMLYGALPDRDWRAARGESWMLPGMGEEANDVVIAQGLGVLLMIVACLVMCFRDLDRAKKMSLYGLLGPVVAVLACFIGWLYTAAFSLWAQGWLTPDGHPYATQLPRAVRVIAAAFPLVVALGGLAAGANALWKVWKRRQQATSAHPWEEDEDRKHRREISWTEIAGRDGLDWYDQGLAALASLIVALVLTLYLANWAGDGTLQTNVHRTTADVLKQLTTFGALTLVALVAVALITVRAVVLRPETRRNTGIAWAFGVFWPRAAHPFAPAAWTVRTVPELVHRVEHLLDSDRRTRILLHAQSMGSVIAVAALWQIRAELRPRIALLTTGSPIRAVFGRHYPGYVTVESLAGLVHGDDPTRLLVRWVNIHRETDLLAGPIGIPGVDEKWDDGVDPMDPDAERSHARTRAQPVFWPLERHNGYRRDPRITEVRSTLLRTLAESGPPPSPAPVLPPPRRPAPGQAPAPGSPDGGASG</sequence>
<organism evidence="3 4">
    <name type="scientific">Streptomyces fagopyri</name>
    <dbReference type="NCBI Taxonomy" id="2662397"/>
    <lineage>
        <taxon>Bacteria</taxon>
        <taxon>Bacillati</taxon>
        <taxon>Actinomycetota</taxon>
        <taxon>Actinomycetes</taxon>
        <taxon>Kitasatosporales</taxon>
        <taxon>Streptomycetaceae</taxon>
        <taxon>Streptomyces</taxon>
    </lineage>
</organism>
<feature type="transmembrane region" description="Helical" evidence="2">
    <location>
        <begin position="268"/>
        <end position="288"/>
    </location>
</feature>
<keyword evidence="4" id="KW-1185">Reference proteome</keyword>
<accession>A0A5Q0L750</accession>
<dbReference type="SUPFAM" id="SSF53474">
    <property type="entry name" value="alpha/beta-Hydrolases"/>
    <property type="match status" value="1"/>
</dbReference>
<feature type="transmembrane region" description="Helical" evidence="2">
    <location>
        <begin position="429"/>
        <end position="453"/>
    </location>
</feature>
<proteinExistence type="predicted"/>
<keyword evidence="2" id="KW-0812">Transmembrane</keyword>
<reference evidence="3 4" key="1">
    <citation type="submission" date="2019-10" db="EMBL/GenBank/DDBJ databases">
        <title>A novel species.</title>
        <authorList>
            <person name="Gao J."/>
        </authorList>
    </citation>
    <scope>NUCLEOTIDE SEQUENCE [LARGE SCALE GENOMIC DNA]</scope>
    <source>
        <strain evidence="3 4">QMT-28</strain>
    </source>
</reference>
<dbReference type="RefSeq" id="WP_153287188.1">
    <property type="nucleotide sequence ID" value="NZ_CP045643.1"/>
</dbReference>
<evidence type="ECO:0000313" key="3">
    <source>
        <dbReference type="EMBL" id="QFZ72823.1"/>
    </source>
</evidence>
<dbReference type="EMBL" id="CP045643">
    <property type="protein sequence ID" value="QFZ72823.1"/>
    <property type="molecule type" value="Genomic_DNA"/>
</dbReference>
<feature type="transmembrane region" description="Helical" evidence="2">
    <location>
        <begin position="76"/>
        <end position="93"/>
    </location>
</feature>
<feature type="transmembrane region" description="Helical" evidence="2">
    <location>
        <begin position="114"/>
        <end position="132"/>
    </location>
</feature>
<dbReference type="KEGG" id="sfy:GFH48_05675"/>
<feature type="transmembrane region" description="Helical" evidence="2">
    <location>
        <begin position="498"/>
        <end position="518"/>
    </location>
</feature>